<evidence type="ECO:0000313" key="12">
    <source>
        <dbReference type="EMBL" id="QGQ23467.1"/>
    </source>
</evidence>
<evidence type="ECO:0000256" key="6">
    <source>
        <dbReference type="ARBA" id="ARBA00022741"/>
    </source>
</evidence>
<keyword evidence="13" id="KW-1185">Reference proteome</keyword>
<evidence type="ECO:0000256" key="7">
    <source>
        <dbReference type="ARBA" id="ARBA00022777"/>
    </source>
</evidence>
<organism evidence="12 13">
    <name type="scientific">Gimesia benthica</name>
    <dbReference type="NCBI Taxonomy" id="2608982"/>
    <lineage>
        <taxon>Bacteria</taxon>
        <taxon>Pseudomonadati</taxon>
        <taxon>Planctomycetota</taxon>
        <taxon>Planctomycetia</taxon>
        <taxon>Planctomycetales</taxon>
        <taxon>Planctomycetaceae</taxon>
        <taxon>Gimesia</taxon>
    </lineage>
</organism>
<dbReference type="GO" id="GO:0004673">
    <property type="term" value="F:protein histidine kinase activity"/>
    <property type="evidence" value="ECO:0007669"/>
    <property type="project" value="UniProtKB-EC"/>
</dbReference>
<comment type="catalytic activity">
    <reaction evidence="1">
        <text>ATP + protein L-histidine = ADP + protein N-phospho-L-histidine.</text>
        <dbReference type="EC" id="2.7.13.3"/>
    </reaction>
</comment>
<dbReference type="AlphaFoldDB" id="A0A6I6AAY0"/>
<dbReference type="Gene3D" id="3.30.565.10">
    <property type="entry name" value="Histidine kinase-like ATPase, C-terminal domain"/>
    <property type="match status" value="1"/>
</dbReference>
<keyword evidence="5" id="KW-0808">Transferase</keyword>
<dbReference type="InterPro" id="IPR005467">
    <property type="entry name" value="His_kinase_dom"/>
</dbReference>
<keyword evidence="6" id="KW-0547">Nucleotide-binding</keyword>
<keyword evidence="9" id="KW-0812">Transmembrane</keyword>
<evidence type="ECO:0000256" key="2">
    <source>
        <dbReference type="ARBA" id="ARBA00004370"/>
    </source>
</evidence>
<evidence type="ECO:0000256" key="3">
    <source>
        <dbReference type="ARBA" id="ARBA00012438"/>
    </source>
</evidence>
<keyword evidence="4" id="KW-0597">Phosphoprotein</keyword>
<evidence type="ECO:0000256" key="4">
    <source>
        <dbReference type="ARBA" id="ARBA00022553"/>
    </source>
</evidence>
<dbReference type="Pfam" id="PF02518">
    <property type="entry name" value="HATPase_c"/>
    <property type="match status" value="1"/>
</dbReference>
<dbReference type="EMBL" id="CP043930">
    <property type="protein sequence ID" value="QGQ23467.1"/>
    <property type="molecule type" value="Genomic_DNA"/>
</dbReference>
<dbReference type="SUPFAM" id="SSF55874">
    <property type="entry name" value="ATPase domain of HSP90 chaperone/DNA topoisomerase II/histidine kinase"/>
    <property type="match status" value="1"/>
</dbReference>
<dbReference type="SMART" id="SM00304">
    <property type="entry name" value="HAMP"/>
    <property type="match status" value="1"/>
</dbReference>
<evidence type="ECO:0000313" key="13">
    <source>
        <dbReference type="Proteomes" id="UP000427281"/>
    </source>
</evidence>
<evidence type="ECO:0000259" key="11">
    <source>
        <dbReference type="PROSITE" id="PS50885"/>
    </source>
</evidence>
<dbReference type="KEGG" id="gim:F1728_12620"/>
<keyword evidence="9" id="KW-1133">Transmembrane helix</keyword>
<protein>
    <recommendedName>
        <fullName evidence="3">histidine kinase</fullName>
        <ecNumber evidence="3">2.7.13.3</ecNumber>
    </recommendedName>
</protein>
<accession>A0A6I6AAY0</accession>
<dbReference type="GO" id="GO:0005524">
    <property type="term" value="F:ATP binding"/>
    <property type="evidence" value="ECO:0007669"/>
    <property type="project" value="UniProtKB-KW"/>
</dbReference>
<dbReference type="Gene3D" id="1.10.287.130">
    <property type="match status" value="1"/>
</dbReference>
<evidence type="ECO:0000256" key="5">
    <source>
        <dbReference type="ARBA" id="ARBA00022679"/>
    </source>
</evidence>
<reference evidence="12 13" key="1">
    <citation type="submission" date="2019-09" db="EMBL/GenBank/DDBJ databases">
        <title>Gimesia benthica sp. nov., a novel bacterium isolated from deep-sea water of the Northwest Indian Ocean.</title>
        <authorList>
            <person name="Dai X."/>
        </authorList>
    </citation>
    <scope>NUCLEOTIDE SEQUENCE [LARGE SCALE GENOMIC DNA]</scope>
    <source>
        <strain evidence="12 13">E7</strain>
    </source>
</reference>
<feature type="domain" description="Histidine kinase" evidence="10">
    <location>
        <begin position="254"/>
        <end position="467"/>
    </location>
</feature>
<dbReference type="InterPro" id="IPR003660">
    <property type="entry name" value="HAMP_dom"/>
</dbReference>
<name>A0A6I6AAY0_9PLAN</name>
<keyword evidence="7 12" id="KW-0418">Kinase</keyword>
<dbReference type="PRINTS" id="PR00344">
    <property type="entry name" value="BCTRLSENSOR"/>
</dbReference>
<sequence>MCRKVPVMRWPLRYQILIPMVGIMVCAIVGVTLLHVWLATHQIKVQVRDQFRQIAHTLNDATFPLTVAVLNQTKGLSGADFVLVGAEDQVLSSTRPDFTPAPIQGTPPSWDELQISDVIEAGDSPFFHSVVKLQPRIPGEGVRYLHIYYPVRQYREAIANAVYPSLIAGSLALIVVAILATVIAARVTRPLQRLDRKVVQIARGDFQPMVLPERDDEIRDLSTSINQMAELLGDYEDEVKRSERLKTLGQLRGAIAHQLRNAVTGCRIALDLYLRKSPDYQEDETLQVANRQLCMIEQYLQSFLENKGGHFSSFEPVCLNDLVARVVSLVEPTARHVGIALKDETSSEPLVVEGDAESLEQLISNLALNAIEAAVAVQEAQGISGEVCVRLFPTGEESVTLEVSDTGPGPESSIVNKMFEPLVTAKRDGTGLGLFVAREIVQNHGGEIHWERREERTCFMVELPLVQTEKACVETIDR</sequence>
<evidence type="ECO:0000256" key="8">
    <source>
        <dbReference type="ARBA" id="ARBA00022840"/>
    </source>
</evidence>
<keyword evidence="8" id="KW-0067">ATP-binding</keyword>
<dbReference type="InterPro" id="IPR050980">
    <property type="entry name" value="2C_sensor_his_kinase"/>
</dbReference>
<feature type="transmembrane region" description="Helical" evidence="9">
    <location>
        <begin position="162"/>
        <end position="187"/>
    </location>
</feature>
<dbReference type="EC" id="2.7.13.3" evidence="3"/>
<dbReference type="PROSITE" id="PS50109">
    <property type="entry name" value="HIS_KIN"/>
    <property type="match status" value="1"/>
</dbReference>
<dbReference type="CDD" id="cd06225">
    <property type="entry name" value="HAMP"/>
    <property type="match status" value="1"/>
</dbReference>
<gene>
    <name evidence="12" type="ORF">F1728_12620</name>
</gene>
<dbReference type="InterPro" id="IPR036890">
    <property type="entry name" value="HATPase_C_sf"/>
</dbReference>
<dbReference type="PANTHER" id="PTHR44936">
    <property type="entry name" value="SENSOR PROTEIN CREC"/>
    <property type="match status" value="1"/>
</dbReference>
<dbReference type="Proteomes" id="UP000427281">
    <property type="component" value="Chromosome"/>
</dbReference>
<feature type="transmembrane region" description="Helical" evidence="9">
    <location>
        <begin position="12"/>
        <end position="38"/>
    </location>
</feature>
<comment type="subcellular location">
    <subcellularLocation>
        <location evidence="2">Membrane</location>
    </subcellularLocation>
</comment>
<dbReference type="SMART" id="SM00387">
    <property type="entry name" value="HATPase_c"/>
    <property type="match status" value="1"/>
</dbReference>
<dbReference type="PROSITE" id="PS50885">
    <property type="entry name" value="HAMP"/>
    <property type="match status" value="1"/>
</dbReference>
<evidence type="ECO:0000259" key="10">
    <source>
        <dbReference type="PROSITE" id="PS50109"/>
    </source>
</evidence>
<dbReference type="PANTHER" id="PTHR44936:SF10">
    <property type="entry name" value="SENSOR PROTEIN RSTB"/>
    <property type="match status" value="1"/>
</dbReference>
<dbReference type="Pfam" id="PF00672">
    <property type="entry name" value="HAMP"/>
    <property type="match status" value="1"/>
</dbReference>
<dbReference type="GO" id="GO:0007165">
    <property type="term" value="P:signal transduction"/>
    <property type="evidence" value="ECO:0007669"/>
    <property type="project" value="InterPro"/>
</dbReference>
<dbReference type="InterPro" id="IPR004358">
    <property type="entry name" value="Sig_transdc_His_kin-like_C"/>
</dbReference>
<dbReference type="SUPFAM" id="SSF158472">
    <property type="entry name" value="HAMP domain-like"/>
    <property type="match status" value="1"/>
</dbReference>
<keyword evidence="9" id="KW-0472">Membrane</keyword>
<evidence type="ECO:0000256" key="1">
    <source>
        <dbReference type="ARBA" id="ARBA00000085"/>
    </source>
</evidence>
<proteinExistence type="predicted"/>
<evidence type="ECO:0000256" key="9">
    <source>
        <dbReference type="SAM" id="Phobius"/>
    </source>
</evidence>
<dbReference type="Gene3D" id="1.10.8.500">
    <property type="entry name" value="HAMP domain in histidine kinase"/>
    <property type="match status" value="1"/>
</dbReference>
<feature type="domain" description="HAMP" evidence="11">
    <location>
        <begin position="185"/>
        <end position="237"/>
    </location>
</feature>
<dbReference type="GO" id="GO:0016020">
    <property type="term" value="C:membrane"/>
    <property type="evidence" value="ECO:0007669"/>
    <property type="project" value="UniProtKB-SubCell"/>
</dbReference>
<dbReference type="InterPro" id="IPR003594">
    <property type="entry name" value="HATPase_dom"/>
</dbReference>